<dbReference type="InterPro" id="IPR009677">
    <property type="entry name" value="DUF1266"/>
</dbReference>
<evidence type="ECO:0000259" key="1">
    <source>
        <dbReference type="Pfam" id="PF06889"/>
    </source>
</evidence>
<name>C9LQ50_9FIRM</name>
<organism evidence="2 3">
    <name type="scientific">Dialister invisus DSM 15470</name>
    <dbReference type="NCBI Taxonomy" id="592028"/>
    <lineage>
        <taxon>Bacteria</taxon>
        <taxon>Bacillati</taxon>
        <taxon>Bacillota</taxon>
        <taxon>Negativicutes</taxon>
        <taxon>Veillonellales</taxon>
        <taxon>Veillonellaceae</taxon>
        <taxon>Dialister</taxon>
    </lineage>
</organism>
<dbReference type="STRING" id="592028.GCWU000321_01682"/>
<comment type="caution">
    <text evidence="2">The sequence shown here is derived from an EMBL/GenBank/DDBJ whole genome shotgun (WGS) entry which is preliminary data.</text>
</comment>
<protein>
    <recommendedName>
        <fullName evidence="1">DUF1266 domain-containing protein</fullName>
    </recommendedName>
</protein>
<dbReference type="HOGENOM" id="CLU_080149_0_0_9"/>
<dbReference type="Proteomes" id="UP000004736">
    <property type="component" value="Unassembled WGS sequence"/>
</dbReference>
<accession>C9LQ50</accession>
<gene>
    <name evidence="2" type="ORF">GCWU000321_01682</name>
</gene>
<sequence length="259" mass="29581">MLYGCGVLSLHVRRNAGLSFFSKLLKIISHKKYQKNPLGKKLSPLQQSVLNIGAVNAEQTMFYCDSLETGSEKEEIRNSLAAYYDIIDEESALHTLEWLLERGHRVYFDAIKLFSAGISPSITDEILTPDERLDTPRYMKNMKEMIESLIEKGYISSQADLQNQSVLAWDMGRLVLIARCCFECGYITEEKAWYYMEEAHKKCCAVYGDWKEFAAGYVIGRCMWGGMKQMPGGIMGIAEGLLRDPESPWQKARLHVFEM</sequence>
<evidence type="ECO:0000313" key="3">
    <source>
        <dbReference type="Proteomes" id="UP000004736"/>
    </source>
</evidence>
<evidence type="ECO:0000313" key="2">
    <source>
        <dbReference type="EMBL" id="EEW97686.1"/>
    </source>
</evidence>
<dbReference type="AlphaFoldDB" id="C9LQ50"/>
<dbReference type="EMBL" id="ACIM02000001">
    <property type="protein sequence ID" value="EEW97686.1"/>
    <property type="molecule type" value="Genomic_DNA"/>
</dbReference>
<dbReference type="Pfam" id="PF06889">
    <property type="entry name" value="DUF1266"/>
    <property type="match status" value="1"/>
</dbReference>
<proteinExistence type="predicted"/>
<keyword evidence="3" id="KW-1185">Reference proteome</keyword>
<reference evidence="2" key="1">
    <citation type="submission" date="2009-09" db="EMBL/GenBank/DDBJ databases">
        <authorList>
            <person name="Weinstock G."/>
            <person name="Sodergren E."/>
            <person name="Clifton S."/>
            <person name="Fulton L."/>
            <person name="Fulton B."/>
            <person name="Courtney L."/>
            <person name="Fronick C."/>
            <person name="Harrison M."/>
            <person name="Strong C."/>
            <person name="Farmer C."/>
            <person name="Delahaunty K."/>
            <person name="Markovic C."/>
            <person name="Hall O."/>
            <person name="Minx P."/>
            <person name="Tomlinson C."/>
            <person name="Mitreva M."/>
            <person name="Nelson J."/>
            <person name="Hou S."/>
            <person name="Wollam A."/>
            <person name="Pepin K.H."/>
            <person name="Johnson M."/>
            <person name="Bhonagiri V."/>
            <person name="Nash W.E."/>
            <person name="Warren W."/>
            <person name="Chinwalla A."/>
            <person name="Mardis E.R."/>
            <person name="Wilson R.K."/>
        </authorList>
    </citation>
    <scope>NUCLEOTIDE SEQUENCE [LARGE SCALE GENOMIC DNA]</scope>
    <source>
        <strain evidence="2">DSM 15470</strain>
    </source>
</reference>
<dbReference type="eggNOG" id="ENOG5032X4B">
    <property type="taxonomic scope" value="Bacteria"/>
</dbReference>
<feature type="domain" description="DUF1266" evidence="1">
    <location>
        <begin position="80"/>
        <end position="251"/>
    </location>
</feature>
<dbReference type="OrthoDB" id="6820768at2"/>